<sequence>MPLTKFKFNPGVYKEGTQYSDNNAWYDSDKMRFRGGKPEKLGGWRRISDDTFLGSCRGLHNWQDLVGTDYMAVGTNLKYYVELGGSYNDITPIRETTSAGDVTFSATTDSSTITATDTGHGALTGDFVTFSGAATLGGLITAD</sequence>
<evidence type="ECO:0000313" key="1">
    <source>
        <dbReference type="EMBL" id="SVD47864.1"/>
    </source>
</evidence>
<reference evidence="1" key="1">
    <citation type="submission" date="2018-05" db="EMBL/GenBank/DDBJ databases">
        <authorList>
            <person name="Lanie J.A."/>
            <person name="Ng W.-L."/>
            <person name="Kazmierczak K.M."/>
            <person name="Andrzejewski T.M."/>
            <person name="Davidsen T.M."/>
            <person name="Wayne K.J."/>
            <person name="Tettelin H."/>
            <person name="Glass J.I."/>
            <person name="Rusch D."/>
            <person name="Podicherti R."/>
            <person name="Tsui H.-C.T."/>
            <person name="Winkler M.E."/>
        </authorList>
    </citation>
    <scope>NUCLEOTIDE SEQUENCE</scope>
</reference>
<dbReference type="Gene3D" id="2.40.30.20">
    <property type="match status" value="1"/>
</dbReference>
<protein>
    <submittedName>
        <fullName evidence="1">Uncharacterized protein</fullName>
    </submittedName>
</protein>
<accession>A0A382VN58</accession>
<name>A0A382VN58_9ZZZZ</name>
<dbReference type="AlphaFoldDB" id="A0A382VN58"/>
<dbReference type="InterPro" id="IPR023366">
    <property type="entry name" value="ATP_synth_asu-like_sf"/>
</dbReference>
<dbReference type="EMBL" id="UINC01153251">
    <property type="protein sequence ID" value="SVD47864.1"/>
    <property type="molecule type" value="Genomic_DNA"/>
</dbReference>
<gene>
    <name evidence="1" type="ORF">METZ01_LOCUS400718</name>
</gene>
<feature type="non-terminal residue" evidence="1">
    <location>
        <position position="143"/>
    </location>
</feature>
<organism evidence="1">
    <name type="scientific">marine metagenome</name>
    <dbReference type="NCBI Taxonomy" id="408172"/>
    <lineage>
        <taxon>unclassified sequences</taxon>
        <taxon>metagenomes</taxon>
        <taxon>ecological metagenomes</taxon>
    </lineage>
</organism>
<proteinExistence type="predicted"/>